<keyword evidence="3" id="KW-0547">Nucleotide-binding</keyword>
<keyword evidence="11" id="KW-0255">Endonuclease</keyword>
<dbReference type="GO" id="GO:0006369">
    <property type="term" value="P:termination of RNA polymerase II transcription"/>
    <property type="evidence" value="ECO:0007669"/>
    <property type="project" value="TreeGrafter"/>
</dbReference>
<dbReference type="CDD" id="cd18808">
    <property type="entry name" value="SF1_C_Upf1"/>
    <property type="match status" value="1"/>
</dbReference>
<dbReference type="InterPro" id="IPR041679">
    <property type="entry name" value="DNA2/NAM7-like_C"/>
</dbReference>
<dbReference type="Pfam" id="PF13087">
    <property type="entry name" value="AAA_12"/>
    <property type="match status" value="1"/>
</dbReference>
<dbReference type="FunFam" id="3.40.50.300:FF:000326">
    <property type="entry name" value="P-loop containing nucleoside triphosphate hydrolase"/>
    <property type="match status" value="1"/>
</dbReference>
<evidence type="ECO:0000256" key="9">
    <source>
        <dbReference type="SAM" id="MobiDB-lite"/>
    </source>
</evidence>
<keyword evidence="8" id="KW-0862">Zinc</keyword>
<evidence type="ECO:0000259" key="10">
    <source>
        <dbReference type="PROSITE" id="PS50158"/>
    </source>
</evidence>
<dbReference type="GO" id="GO:0005524">
    <property type="term" value="F:ATP binding"/>
    <property type="evidence" value="ECO:0007669"/>
    <property type="project" value="UniProtKB-KW"/>
</dbReference>
<keyword evidence="11" id="KW-0540">Nuclease</keyword>
<dbReference type="Pfam" id="PF13086">
    <property type="entry name" value="AAA_11"/>
    <property type="match status" value="1"/>
</dbReference>
<dbReference type="SUPFAM" id="SSF48371">
    <property type="entry name" value="ARM repeat"/>
    <property type="match status" value="1"/>
</dbReference>
<keyword evidence="8" id="KW-0863">Zinc-finger</keyword>
<dbReference type="PROSITE" id="PS50158">
    <property type="entry name" value="ZF_CCHC"/>
    <property type="match status" value="1"/>
</dbReference>
<dbReference type="InterPro" id="IPR027417">
    <property type="entry name" value="P-loop_NTPase"/>
</dbReference>
<accession>A0A1C1CPQ8</accession>
<dbReference type="InterPro" id="IPR056474">
    <property type="entry name" value="SEN1_barrel"/>
</dbReference>
<evidence type="ECO:0000313" key="11">
    <source>
        <dbReference type="EMBL" id="OCT50490.1"/>
    </source>
</evidence>
<feature type="domain" description="CCHC-type" evidence="10">
    <location>
        <begin position="2021"/>
        <end position="2035"/>
    </location>
</feature>
<dbReference type="InterPro" id="IPR041677">
    <property type="entry name" value="DNA2/NAM7_AAA_11"/>
</dbReference>
<evidence type="ECO:0000256" key="5">
    <source>
        <dbReference type="ARBA" id="ARBA00022806"/>
    </source>
</evidence>
<evidence type="ECO:0000313" key="12">
    <source>
        <dbReference type="Proteomes" id="UP000094526"/>
    </source>
</evidence>
<feature type="compositionally biased region" description="Polar residues" evidence="9">
    <location>
        <begin position="1901"/>
        <end position="1913"/>
    </location>
</feature>
<dbReference type="InterPro" id="IPR016024">
    <property type="entry name" value="ARM-type_fold"/>
</dbReference>
<feature type="compositionally biased region" description="Low complexity" evidence="9">
    <location>
        <begin position="1953"/>
        <end position="1962"/>
    </location>
</feature>
<dbReference type="Gene3D" id="3.40.50.300">
    <property type="entry name" value="P-loop containing nucleotide triphosphate hydrolases"/>
    <property type="match status" value="2"/>
</dbReference>
<dbReference type="GO" id="GO:0008270">
    <property type="term" value="F:zinc ion binding"/>
    <property type="evidence" value="ECO:0007669"/>
    <property type="project" value="UniProtKB-KW"/>
</dbReference>
<keyword evidence="8" id="KW-0479">Metal-binding</keyword>
<comment type="similarity">
    <text evidence="2">Belongs to the DNA2/NAM7 helicase family.</text>
</comment>
<dbReference type="InterPro" id="IPR001878">
    <property type="entry name" value="Znf_CCHC"/>
</dbReference>
<dbReference type="InterPro" id="IPR045055">
    <property type="entry name" value="DNA2/NAM7-like"/>
</dbReference>
<keyword evidence="5" id="KW-0347">Helicase</keyword>
<organism evidence="11 12">
    <name type="scientific">Cladophialophora carrionii</name>
    <dbReference type="NCBI Taxonomy" id="86049"/>
    <lineage>
        <taxon>Eukaryota</taxon>
        <taxon>Fungi</taxon>
        <taxon>Dikarya</taxon>
        <taxon>Ascomycota</taxon>
        <taxon>Pezizomycotina</taxon>
        <taxon>Eurotiomycetes</taxon>
        <taxon>Chaetothyriomycetidae</taxon>
        <taxon>Chaetothyriales</taxon>
        <taxon>Herpotrichiellaceae</taxon>
        <taxon>Cladophialophora</taxon>
    </lineage>
</organism>
<dbReference type="GO" id="GO:0016604">
    <property type="term" value="C:nuclear body"/>
    <property type="evidence" value="ECO:0007669"/>
    <property type="project" value="TreeGrafter"/>
</dbReference>
<dbReference type="SUPFAM" id="SSF57756">
    <property type="entry name" value="Retrovirus zinc finger-like domains"/>
    <property type="match status" value="1"/>
</dbReference>
<keyword evidence="6" id="KW-0067">ATP-binding</keyword>
<keyword evidence="7" id="KW-0539">Nucleus</keyword>
<dbReference type="SUPFAM" id="SSF52540">
    <property type="entry name" value="P-loop containing nucleoside triphosphate hydrolases"/>
    <property type="match status" value="1"/>
</dbReference>
<feature type="region of interest" description="Disordered" evidence="9">
    <location>
        <begin position="886"/>
        <end position="909"/>
    </location>
</feature>
<evidence type="ECO:0000256" key="6">
    <source>
        <dbReference type="ARBA" id="ARBA00022840"/>
    </source>
</evidence>
<dbReference type="InterPro" id="IPR047187">
    <property type="entry name" value="SF1_C_Upf1"/>
</dbReference>
<dbReference type="CDD" id="cd18042">
    <property type="entry name" value="DEXXQc_SETX"/>
    <property type="match status" value="1"/>
</dbReference>
<evidence type="ECO:0000256" key="2">
    <source>
        <dbReference type="ARBA" id="ARBA00007913"/>
    </source>
</evidence>
<comment type="subcellular location">
    <subcellularLocation>
        <location evidence="1">Nucleus</location>
    </subcellularLocation>
</comment>
<evidence type="ECO:0000256" key="1">
    <source>
        <dbReference type="ARBA" id="ARBA00004123"/>
    </source>
</evidence>
<feature type="region of interest" description="Disordered" evidence="9">
    <location>
        <begin position="1841"/>
        <end position="1968"/>
    </location>
</feature>
<dbReference type="InterPro" id="IPR024481">
    <property type="entry name" value="Helicase_Sen1_N"/>
</dbReference>
<feature type="region of interest" description="Disordered" evidence="9">
    <location>
        <begin position="19"/>
        <end position="51"/>
    </location>
</feature>
<feature type="compositionally biased region" description="Polar residues" evidence="9">
    <location>
        <begin position="886"/>
        <end position="895"/>
    </location>
</feature>
<dbReference type="GO" id="GO:0016787">
    <property type="term" value="F:hydrolase activity"/>
    <property type="evidence" value="ECO:0007669"/>
    <property type="project" value="UniProtKB-KW"/>
</dbReference>
<evidence type="ECO:0000256" key="3">
    <source>
        <dbReference type="ARBA" id="ARBA00022741"/>
    </source>
</evidence>
<evidence type="ECO:0000256" key="7">
    <source>
        <dbReference type="ARBA" id="ARBA00023242"/>
    </source>
</evidence>
<keyword evidence="12" id="KW-1185">Reference proteome</keyword>
<dbReference type="OrthoDB" id="6513042at2759"/>
<feature type="region of interest" description="Disordered" evidence="9">
    <location>
        <begin position="1047"/>
        <end position="1076"/>
    </location>
</feature>
<dbReference type="GO" id="GO:0005694">
    <property type="term" value="C:chromosome"/>
    <property type="evidence" value="ECO:0007669"/>
    <property type="project" value="UniProtKB-ARBA"/>
</dbReference>
<dbReference type="EMBL" id="LGRB01000010">
    <property type="protein sequence ID" value="OCT50490.1"/>
    <property type="molecule type" value="Genomic_DNA"/>
</dbReference>
<reference evidence="12" key="1">
    <citation type="submission" date="2015-07" db="EMBL/GenBank/DDBJ databases">
        <authorList>
            <person name="Teixeira M.M."/>
            <person name="Souza R.C."/>
            <person name="Almeida L.G."/>
            <person name="Vicente V.A."/>
            <person name="de Hoog S."/>
            <person name="Bocca A.L."/>
            <person name="de Almeida S.R."/>
            <person name="Vasconcelos A.T."/>
            <person name="Felipe M.S."/>
        </authorList>
    </citation>
    <scope>NUCLEOTIDE SEQUENCE [LARGE SCALE GENOMIC DNA]</scope>
    <source>
        <strain evidence="12">KSF</strain>
    </source>
</reference>
<dbReference type="AlphaFoldDB" id="A0A1C1CPQ8"/>
<feature type="compositionally biased region" description="Basic and acidic residues" evidence="9">
    <location>
        <begin position="2178"/>
        <end position="2188"/>
    </location>
</feature>
<evidence type="ECO:0000256" key="8">
    <source>
        <dbReference type="PROSITE-ProRule" id="PRU00047"/>
    </source>
</evidence>
<keyword evidence="4" id="KW-0378">Hydrolase</keyword>
<feature type="compositionally biased region" description="Polar residues" evidence="9">
    <location>
        <begin position="1844"/>
        <end position="1853"/>
    </location>
</feature>
<feature type="compositionally biased region" description="Acidic residues" evidence="9">
    <location>
        <begin position="1032"/>
        <end position="1041"/>
    </location>
</feature>
<dbReference type="PANTHER" id="PTHR10887:SF495">
    <property type="entry name" value="HELICASE SENATAXIN ISOFORM X1-RELATED"/>
    <property type="match status" value="1"/>
</dbReference>
<feature type="compositionally biased region" description="Basic and acidic residues" evidence="9">
    <location>
        <begin position="2047"/>
        <end position="2077"/>
    </location>
</feature>
<name>A0A1C1CPQ8_9EURO</name>
<evidence type="ECO:0000256" key="4">
    <source>
        <dbReference type="ARBA" id="ARBA00022801"/>
    </source>
</evidence>
<sequence>MAEFITILEEFKSLPPEQHIFCPRDNDDDTDRYEDERDPSGNATATVDPSRPAKIEEAKKRRKGFVSALQLLAYDGKESEQYQSYIWARLDEALGKCDVCIREYYIAKIDLREQLRQEYEDSDIANFFSLINRRDVARIVRGLDAADETLRDTPEQKRGTSSLDKRHLHALFEALVCQAFLEDEDKLKNHFDGPFKMVQTRKPLKMREILPAAAQFLFSSETIRTYWASLIWKRLEKPPSELEWDWAVKDYLQKKLQHVSNDSDVMRLWSALDLIVSKLDAHMITHKLFDLNPNLATTALNHLAKKTSAVPYILATLKQILEKAPEAFWDKMGSISSQTIIEQIFASPSYNKFLQDSTAASDGSGQDVLSWISSLLDSLKPANRPFAAQTLLHQLFERIENSSISLLARRACFEQAVKVLRKTLTSFSGDEEDPQHAVERLVYIDTLNLVGHRLDTILKPRDTGLAQARQQETRNEIVDVVRNAVALECKCLKLDFENLSRSEPRRQDSSAYTPEIWNAVINNLREDDQKLSTAALLGIMSLPGLEQFRIRQGDKVAKEKQSYNSIFEKLNAMVGRILERISGFNSPHLDALFKQQETAMSLVAALFSPDQGIYEAAITMIKNISGEFGRKEALSHLIASFTGTTIYGICWLFRRVANYKTFASVPRMLKTGMEILDVLCNPTDGHLRRMPLSPRDVLAVQRYWSYQWVALKTIYGYTERWSIEVHSKETMKEVCRDAMQYAEELFNQYDLFASIVENSKPEKAEEVRKTLLDSSCSNEKNMGSPLSTLDTMCKWLRLRDDYLADTLVTLICNMLGQLKRHSAVNNNSEGLTYVEEVATGTSIRTMLSASQKARLVRALENYFDRQIEKPVKKQATLNLDRWTDSAAASGSTTPVSREHSVEDFGDDGIDDDDLVEITNKTLGTSKTTITAHDKNNIKSLLSKKPPVKPKPTPMSMVEIQARKAQEAKSFIENRKREEAARKLRDKEAAARLRGKTGIGVQTAGQGSGLAGLGVVGKDHSAGPNSLMVSSESEAESDSEDELFGIKSKGPAIPGQAVPRRPLAAGPVRKIKQQRTHKDIRARLMPDLSELHRTMLGWDFFADTDTPPNSTTDDYTLVTDTFRTPQDYQKTFEPLLVLEAWQSFRSAREEREEGNSRAFEVKVANSLIVDSFFEINSLMSFAEGKDLGIGVSDVVLLSKSSKPIQEPREPHCLARVKEITRKRGEVQVVYRVNAANNPLRPYLNDKAVVYGVQIQSLTPLEREYGALMALQYYDLCDEIIRAKPSPILDYADEVLRPIKKTYNVNLAQAKAVKSALDNDAFTLIQGPPGSGKTKTICALVGAMLTGFVKKQSTGPKLNTTQGAPRPPPASKKLLVCAPSNAAVDELVMRFKAGVTMLDGSFERVSVVRLGRSEAINNNVKDVTLEELVNAKLASAGPKAPGEDIHLLMMEHKQVSEELRNLRDSVSERRGTGETSLLKEEQLMDALIRKQRGLGGKIDDMREKQNTASRDMDLTRKRVQQEILDGAHVLCATLSGSGHELFQGLNVEFETVIIDEAAQSIELSALIPLKYGCSKCILVGDPKQLPPTVLSRKAAKFQYEQSLFARMENNHKKDVHLLDTQYRMHPEISLFPSKTFYDSRLKDGEGMAKLRRRPWHHSDLFAPYRFFDVQGMSQAATKGHSLVNPAEILVAMQIYKRLTTDVRKYDFAGKIGIITPYKGQLRELKRRFQNEYGEGIFSKIEFNTTDAFQGRESEIIIFSCVRASTQGIGFLNDIRRMNVGLTRAKCSLWVLGNSQALMQGEFWRALVTDAKDRHLYTDGDIAKLFNRQLLTDDMMKDDIEMMDPSESVSETVKGSTHSEEPFTATAASKDPSPTSVKGARDVTRSAGTPNQDTPLPSRPGSALSRQSSTASIANSETRRHDSVQSTTRRESGREESSPVQHPPPRRPQLEPRTQSASTAADTSDYSPSGGANGLNDLRNCAICGSYQHVSAACDNEAALADQYGKCRRCQGTGHTLTNCIDPRCLSCGEVGHTTDRCTAPLGQRLSKAQQEKVRQEEVRYGSIRDKARQRRADKEHEAHTIPTIKSTVPSLDRADGNKRKRDASSSSSDRAKVPRPNQESRPPGSELTSGDRRPASTPTGPQGRPGPGQPPPGSSALPPRHPGRPGMPNGGAPMVRKKKVNAEDMFVKRK</sequence>
<dbReference type="PANTHER" id="PTHR10887">
    <property type="entry name" value="DNA2/NAM7 HELICASE FAMILY"/>
    <property type="match status" value="1"/>
</dbReference>
<dbReference type="Proteomes" id="UP000094526">
    <property type="component" value="Unassembled WGS sequence"/>
</dbReference>
<feature type="region of interest" description="Disordered" evidence="9">
    <location>
        <begin position="2045"/>
        <end position="2188"/>
    </location>
</feature>
<dbReference type="GO" id="GO:0001147">
    <property type="term" value="F:transcription termination site sequence-specific DNA binding"/>
    <property type="evidence" value="ECO:0007669"/>
    <property type="project" value="TreeGrafter"/>
</dbReference>
<dbReference type="VEuPathDB" id="FungiDB:G647_05518"/>
<dbReference type="Pfam" id="PF12726">
    <property type="entry name" value="SEN1_N"/>
    <property type="match status" value="1"/>
</dbReference>
<dbReference type="eggNOG" id="KOG1801">
    <property type="taxonomic scope" value="Eukaryota"/>
</dbReference>
<dbReference type="VEuPathDB" id="FungiDB:CLCR_06526"/>
<proteinExistence type="inferred from homology"/>
<feature type="compositionally biased region" description="Polar residues" evidence="9">
    <location>
        <begin position="1883"/>
        <end position="1892"/>
    </location>
</feature>
<dbReference type="InterPro" id="IPR036875">
    <property type="entry name" value="Znf_CCHC_sf"/>
</dbReference>
<dbReference type="SMART" id="SM00343">
    <property type="entry name" value="ZnF_C2HC"/>
    <property type="match status" value="3"/>
</dbReference>
<dbReference type="Pfam" id="PF23576">
    <property type="entry name" value="SEN1_barrel"/>
    <property type="match status" value="1"/>
</dbReference>
<dbReference type="FunFam" id="3.40.50.300:FF:001152">
    <property type="entry name" value="tRNA-splicing endonuclease, putative"/>
    <property type="match status" value="1"/>
</dbReference>
<feature type="region of interest" description="Disordered" evidence="9">
    <location>
        <begin position="1022"/>
        <end position="1041"/>
    </location>
</feature>
<comment type="caution">
    <text evidence="11">The sequence shown here is derived from an EMBL/GenBank/DDBJ whole genome shotgun (WGS) entry which is preliminary data.</text>
</comment>
<dbReference type="GO" id="GO:0004386">
    <property type="term" value="F:helicase activity"/>
    <property type="evidence" value="ECO:0007669"/>
    <property type="project" value="UniProtKB-KW"/>
</dbReference>
<dbReference type="STRING" id="86049.A0A1C1CPQ8"/>
<feature type="compositionally biased region" description="Basic and acidic residues" evidence="9">
    <location>
        <begin position="1914"/>
        <end position="1934"/>
    </location>
</feature>
<protein>
    <submittedName>
        <fullName evidence="11">tRNA-splicing endonuclease</fullName>
    </submittedName>
</protein>
<dbReference type="GO" id="GO:0004519">
    <property type="term" value="F:endonuclease activity"/>
    <property type="evidence" value="ECO:0007669"/>
    <property type="project" value="UniProtKB-KW"/>
</dbReference>
<gene>
    <name evidence="11" type="ORF">CLCR_06526</name>
</gene>